<dbReference type="EMBL" id="SRMA01025733">
    <property type="protein sequence ID" value="TRY91590.1"/>
    <property type="molecule type" value="Genomic_DNA"/>
</dbReference>
<feature type="compositionally biased region" description="Polar residues" evidence="1">
    <location>
        <begin position="115"/>
        <end position="126"/>
    </location>
</feature>
<dbReference type="Proteomes" id="UP000316079">
    <property type="component" value="Unassembled WGS sequence"/>
</dbReference>
<protein>
    <submittedName>
        <fullName evidence="2">Uncharacterized protein</fullName>
    </submittedName>
</protein>
<feature type="region of interest" description="Disordered" evidence="1">
    <location>
        <begin position="79"/>
        <end position="126"/>
    </location>
</feature>
<comment type="caution">
    <text evidence="2">The sequence shown here is derived from an EMBL/GenBank/DDBJ whole genome shotgun (WGS) entry which is preliminary data.</text>
</comment>
<name>A0A553QNN6_9TELE</name>
<reference evidence="2 3" key="1">
    <citation type="journal article" date="2019" name="Sci. Data">
        <title>Hybrid genome assembly and annotation of Danionella translucida.</title>
        <authorList>
            <person name="Kadobianskyi M."/>
            <person name="Schulze L."/>
            <person name="Schuelke M."/>
            <person name="Judkewitz B."/>
        </authorList>
    </citation>
    <scope>NUCLEOTIDE SEQUENCE [LARGE SCALE GENOMIC DNA]</scope>
    <source>
        <strain evidence="2 3">Bolton</strain>
    </source>
</reference>
<dbReference type="OrthoDB" id="6538197at2759"/>
<accession>A0A553QNN6</accession>
<evidence type="ECO:0000256" key="1">
    <source>
        <dbReference type="SAM" id="MobiDB-lite"/>
    </source>
</evidence>
<proteinExistence type="predicted"/>
<keyword evidence="3" id="KW-1185">Reference proteome</keyword>
<sequence>MRKSLTHSIYETVPDNAEQTSERVHQSIEKLLRNAVEHPHDPERKLTNQSFHKNMLQQYAEQTAFGAADVLLFGQSSPLQPRASPLKQTSAAEHAGSRPADHMSSSAASRGGTLTYHSSSRPSPVTLQTMKDNTALTEGLWTCQSFSHLLQEPGAFTCTPERFSAPVRRTPPELSEHESREEPELHVFRVGQEPRVG</sequence>
<feature type="compositionally biased region" description="Basic and acidic residues" evidence="1">
    <location>
        <begin position="170"/>
        <end position="187"/>
    </location>
</feature>
<evidence type="ECO:0000313" key="3">
    <source>
        <dbReference type="Proteomes" id="UP000316079"/>
    </source>
</evidence>
<evidence type="ECO:0000313" key="2">
    <source>
        <dbReference type="EMBL" id="TRY91590.1"/>
    </source>
</evidence>
<dbReference type="AlphaFoldDB" id="A0A553QNN6"/>
<gene>
    <name evidence="2" type="ORF">DNTS_021755</name>
</gene>
<organism evidence="2 3">
    <name type="scientific">Danionella cerebrum</name>
    <dbReference type="NCBI Taxonomy" id="2873325"/>
    <lineage>
        <taxon>Eukaryota</taxon>
        <taxon>Metazoa</taxon>
        <taxon>Chordata</taxon>
        <taxon>Craniata</taxon>
        <taxon>Vertebrata</taxon>
        <taxon>Euteleostomi</taxon>
        <taxon>Actinopterygii</taxon>
        <taxon>Neopterygii</taxon>
        <taxon>Teleostei</taxon>
        <taxon>Ostariophysi</taxon>
        <taxon>Cypriniformes</taxon>
        <taxon>Danionidae</taxon>
        <taxon>Danioninae</taxon>
        <taxon>Danionella</taxon>
    </lineage>
</organism>
<feature type="region of interest" description="Disordered" evidence="1">
    <location>
        <begin position="160"/>
        <end position="197"/>
    </location>
</feature>